<organism evidence="1 2">
    <name type="scientific">Lachnotalea glycerini</name>
    <dbReference type="NCBI Taxonomy" id="1763509"/>
    <lineage>
        <taxon>Bacteria</taxon>
        <taxon>Bacillati</taxon>
        <taxon>Bacillota</taxon>
        <taxon>Clostridia</taxon>
        <taxon>Lachnospirales</taxon>
        <taxon>Lachnospiraceae</taxon>
        <taxon>Lachnotalea</taxon>
    </lineage>
</organism>
<proteinExistence type="predicted"/>
<dbReference type="SUPFAM" id="SSF160719">
    <property type="entry name" value="gpW/gp25-like"/>
    <property type="match status" value="1"/>
</dbReference>
<name>A0A371J354_9FIRM</name>
<dbReference type="OrthoDB" id="2067919at2"/>
<reference evidence="1 2" key="1">
    <citation type="journal article" date="2017" name="Genome Announc.">
        <title>Draft Genome Sequence of a Sporulating and Motile Strain of Lachnotalea glycerini Isolated from Water in Quebec City, Canada.</title>
        <authorList>
            <person name="Maheux A.F."/>
            <person name="Boudreau D.K."/>
            <person name="Berube E."/>
            <person name="Boissinot M."/>
            <person name="Raymond F."/>
            <person name="Brodeur S."/>
            <person name="Corbeil J."/>
            <person name="Isabel S."/>
            <person name="Omar R.F."/>
            <person name="Bergeron M.G."/>
        </authorList>
    </citation>
    <scope>NUCLEOTIDE SEQUENCE [LARGE SCALE GENOMIC DNA]</scope>
    <source>
        <strain evidence="1 2">CCRI-19302</strain>
    </source>
</reference>
<dbReference type="Proteomes" id="UP000216411">
    <property type="component" value="Unassembled WGS sequence"/>
</dbReference>
<evidence type="ECO:0008006" key="3">
    <source>
        <dbReference type="Google" id="ProtNLM"/>
    </source>
</evidence>
<dbReference type="AlphaFoldDB" id="A0A371J354"/>
<dbReference type="EMBL" id="NOKA02000119">
    <property type="protein sequence ID" value="RDY27133.1"/>
    <property type="molecule type" value="Genomic_DNA"/>
</dbReference>
<gene>
    <name evidence="1" type="ORF">CG710_021075</name>
</gene>
<evidence type="ECO:0000313" key="1">
    <source>
        <dbReference type="EMBL" id="RDY27133.1"/>
    </source>
</evidence>
<evidence type="ECO:0000313" key="2">
    <source>
        <dbReference type="Proteomes" id="UP000216411"/>
    </source>
</evidence>
<sequence>MTINTDHLILNFDYSSNEMEDIKRCLMVLYGTKAGQQPLDREFGLTSDFIGMPLEVSKNLFALEVIEKTERYESRVQVIDVTYQEDYDRGFLQPIIMLGAPDDEKEEESED</sequence>
<accession>A0A371J354</accession>
<keyword evidence="2" id="KW-1185">Reference proteome</keyword>
<comment type="caution">
    <text evidence="1">The sequence shown here is derived from an EMBL/GenBank/DDBJ whole genome shotgun (WGS) entry which is preliminary data.</text>
</comment>
<dbReference type="Gene3D" id="3.10.450.40">
    <property type="match status" value="1"/>
</dbReference>
<protein>
    <recommendedName>
        <fullName evidence="3">IraD/Gp25-like domain-containing protein</fullName>
    </recommendedName>
</protein>
<dbReference type="RefSeq" id="WP_094375924.1">
    <property type="nucleotide sequence ID" value="NZ_NOKA02000119.1"/>
</dbReference>